<dbReference type="OrthoDB" id="441172at2759"/>
<evidence type="ECO:0000313" key="3">
    <source>
        <dbReference type="Proteomes" id="UP000275267"/>
    </source>
</evidence>
<dbReference type="AlphaFoldDB" id="A0A3L6PPE1"/>
<dbReference type="Pfam" id="PF12937">
    <property type="entry name" value="F-box-like"/>
    <property type="match status" value="1"/>
</dbReference>
<dbReference type="STRING" id="4540.A0A3L6PPE1"/>
<evidence type="ECO:0000259" key="1">
    <source>
        <dbReference type="PROSITE" id="PS50181"/>
    </source>
</evidence>
<dbReference type="EMBL" id="PQIB02000016">
    <property type="protein sequence ID" value="RLM61713.1"/>
    <property type="molecule type" value="Genomic_DNA"/>
</dbReference>
<dbReference type="Proteomes" id="UP000275267">
    <property type="component" value="Unassembled WGS sequence"/>
</dbReference>
<dbReference type="SUPFAM" id="SSF81383">
    <property type="entry name" value="F-box domain"/>
    <property type="match status" value="1"/>
</dbReference>
<dbReference type="PROSITE" id="PS50181">
    <property type="entry name" value="FBOX"/>
    <property type="match status" value="1"/>
</dbReference>
<gene>
    <name evidence="2" type="ORF">C2845_PM14G00300</name>
</gene>
<comment type="caution">
    <text evidence="2">The sequence shown here is derived from an EMBL/GenBank/DDBJ whole genome shotgun (WGS) entry which is preliminary data.</text>
</comment>
<sequence length="744" mass="80437">MSSGDLHLDGAALILSLPEDVLALISAHLRPRDLLALSAASRRLRDALYGGGADKAWLAQCRRLLPSPPHLLAWRAAAGGSSLAVCRFLHSAAPLLGALWAHQNPELGNLVAAVPGFLSVVAARAIPQELSPRLRWAPVFELLADAHGRPAILFLHGHQPADLFPARLSSLQPHANVLFLEAQTDKDPIASSSHQFPRLAFGDRRRLLDSLVAACRVTLPPDLVAAPLFARSEDDLPVLAARREAMLRLHREAGGGMVCTTEVEGLLLEAKKKGEPMPLPSNGGERIRLRRSLSAVAGYVRNSLRQMVTRSVSANSRAEYVDTKHLPLADFLHSGENIGLSLRGARLRLSTYRAWPSMHDNRFALYKLTLQAPMPGREYAGLWGGTFGWPPGRPEDECKPRKALFFLLLSYEVDSEGKLLLIATKVLEGTHYVVHPNGSSMFIARMCEPSTEAFPWQTDGESRNVDVERGFAGEGIANGYGFRYPGSKPGSLFVLQDGQLAFVWRETGAVLTLQRLNLEELMKKGERVPALQPVPNFAYLTKSYSNVFTGFAGSSASPRHNDSSQCFAGVAPIYLLTGNCIRRLRPAPRDSIPICDAISGRCVLGGGACWARRGHGQGLGVGAGLWTSASPVWHCCLLKPGFPPPSDLLKGHRAAYSNCSSSSVTKNGRGITATTCRMDDGLAVVVIAEAMIICSCSSLLEQSQLFGQNIETKGSNYAMEKMAASGGEEQGLKVCDLESSRMAQ</sequence>
<feature type="domain" description="F-box" evidence="1">
    <location>
        <begin position="11"/>
        <end position="60"/>
    </location>
</feature>
<dbReference type="InterPro" id="IPR040275">
    <property type="entry name" value="At5g39450-like"/>
</dbReference>
<organism evidence="2 3">
    <name type="scientific">Panicum miliaceum</name>
    <name type="common">Proso millet</name>
    <name type="synonym">Broomcorn millet</name>
    <dbReference type="NCBI Taxonomy" id="4540"/>
    <lineage>
        <taxon>Eukaryota</taxon>
        <taxon>Viridiplantae</taxon>
        <taxon>Streptophyta</taxon>
        <taxon>Embryophyta</taxon>
        <taxon>Tracheophyta</taxon>
        <taxon>Spermatophyta</taxon>
        <taxon>Magnoliopsida</taxon>
        <taxon>Liliopsida</taxon>
        <taxon>Poales</taxon>
        <taxon>Poaceae</taxon>
        <taxon>PACMAD clade</taxon>
        <taxon>Panicoideae</taxon>
        <taxon>Panicodae</taxon>
        <taxon>Paniceae</taxon>
        <taxon>Panicinae</taxon>
        <taxon>Panicum</taxon>
        <taxon>Panicum sect. Panicum</taxon>
    </lineage>
</organism>
<proteinExistence type="predicted"/>
<dbReference type="InterPro" id="IPR036047">
    <property type="entry name" value="F-box-like_dom_sf"/>
</dbReference>
<accession>A0A3L6PPE1</accession>
<dbReference type="InterPro" id="IPR001810">
    <property type="entry name" value="F-box_dom"/>
</dbReference>
<dbReference type="PANTHER" id="PTHR31370">
    <property type="entry name" value="F-BOX PROTEIN FAMILY-LIKE"/>
    <property type="match status" value="1"/>
</dbReference>
<protein>
    <submittedName>
        <fullName evidence="2">F-box protein</fullName>
    </submittedName>
</protein>
<reference evidence="3" key="1">
    <citation type="journal article" date="2019" name="Nat. Commun.">
        <title>The genome of broomcorn millet.</title>
        <authorList>
            <person name="Zou C."/>
            <person name="Miki D."/>
            <person name="Li D."/>
            <person name="Tang Q."/>
            <person name="Xiao L."/>
            <person name="Rajput S."/>
            <person name="Deng P."/>
            <person name="Jia W."/>
            <person name="Huang R."/>
            <person name="Zhang M."/>
            <person name="Sun Y."/>
            <person name="Hu J."/>
            <person name="Fu X."/>
            <person name="Schnable P.S."/>
            <person name="Li F."/>
            <person name="Zhang H."/>
            <person name="Feng B."/>
            <person name="Zhu X."/>
            <person name="Liu R."/>
            <person name="Schnable J.C."/>
            <person name="Zhu J.-K."/>
            <person name="Zhang H."/>
        </authorList>
    </citation>
    <scope>NUCLEOTIDE SEQUENCE [LARGE SCALE GENOMIC DNA]</scope>
</reference>
<keyword evidence="3" id="KW-1185">Reference proteome</keyword>
<name>A0A3L6PPE1_PANMI</name>
<dbReference type="PANTHER" id="PTHR31370:SF2">
    <property type="entry name" value="OS08G0105100 PROTEIN"/>
    <property type="match status" value="1"/>
</dbReference>
<evidence type="ECO:0000313" key="2">
    <source>
        <dbReference type="EMBL" id="RLM61713.1"/>
    </source>
</evidence>
<dbReference type="CDD" id="cd09917">
    <property type="entry name" value="F-box_SF"/>
    <property type="match status" value="1"/>
</dbReference>